<dbReference type="OrthoDB" id="899at2759"/>
<dbReference type="Proteomes" id="UP000000305">
    <property type="component" value="Unassembled WGS sequence"/>
</dbReference>
<accession>E9GDT2</accession>
<dbReference type="InterPro" id="IPR003101">
    <property type="entry name" value="KIX_dom"/>
</dbReference>
<dbReference type="InterPro" id="IPR036529">
    <property type="entry name" value="KIX_dom_sf"/>
</dbReference>
<gene>
    <name evidence="3" type="ORF">DAPPUDRAFT_101570</name>
</gene>
<dbReference type="InParanoid" id="E9GDT2"/>
<protein>
    <recommendedName>
        <fullName evidence="2">KIX domain-containing protein</fullName>
    </recommendedName>
</protein>
<dbReference type="GO" id="GO:0003712">
    <property type="term" value="F:transcription coregulator activity"/>
    <property type="evidence" value="ECO:0007669"/>
    <property type="project" value="InterPro"/>
</dbReference>
<dbReference type="KEGG" id="dpx:DAPPUDRAFT_101570"/>
<reference evidence="3 4" key="1">
    <citation type="journal article" date="2011" name="Science">
        <title>The ecoresponsive genome of Daphnia pulex.</title>
        <authorList>
            <person name="Colbourne J.K."/>
            <person name="Pfrender M.E."/>
            <person name="Gilbert D."/>
            <person name="Thomas W.K."/>
            <person name="Tucker A."/>
            <person name="Oakley T.H."/>
            <person name="Tokishita S."/>
            <person name="Aerts A."/>
            <person name="Arnold G.J."/>
            <person name="Basu M.K."/>
            <person name="Bauer D.J."/>
            <person name="Caceres C.E."/>
            <person name="Carmel L."/>
            <person name="Casola C."/>
            <person name="Choi J.H."/>
            <person name="Detter J.C."/>
            <person name="Dong Q."/>
            <person name="Dusheyko S."/>
            <person name="Eads B.D."/>
            <person name="Frohlich T."/>
            <person name="Geiler-Samerotte K.A."/>
            <person name="Gerlach D."/>
            <person name="Hatcher P."/>
            <person name="Jogdeo S."/>
            <person name="Krijgsveld J."/>
            <person name="Kriventseva E.V."/>
            <person name="Kultz D."/>
            <person name="Laforsch C."/>
            <person name="Lindquist E."/>
            <person name="Lopez J."/>
            <person name="Manak J.R."/>
            <person name="Muller J."/>
            <person name="Pangilinan J."/>
            <person name="Patwardhan R.P."/>
            <person name="Pitluck S."/>
            <person name="Pritham E.J."/>
            <person name="Rechtsteiner A."/>
            <person name="Rho M."/>
            <person name="Rogozin I.B."/>
            <person name="Sakarya O."/>
            <person name="Salamov A."/>
            <person name="Schaack S."/>
            <person name="Shapiro H."/>
            <person name="Shiga Y."/>
            <person name="Skalitzky C."/>
            <person name="Smith Z."/>
            <person name="Souvorov A."/>
            <person name="Sung W."/>
            <person name="Tang Z."/>
            <person name="Tsuchiya D."/>
            <person name="Tu H."/>
            <person name="Vos H."/>
            <person name="Wang M."/>
            <person name="Wolf Y.I."/>
            <person name="Yamagata H."/>
            <person name="Yamada T."/>
            <person name="Ye Y."/>
            <person name="Shaw J.R."/>
            <person name="Andrews J."/>
            <person name="Crease T.J."/>
            <person name="Tang H."/>
            <person name="Lucas S.M."/>
            <person name="Robertson H.M."/>
            <person name="Bork P."/>
            <person name="Koonin E.V."/>
            <person name="Zdobnov E.M."/>
            <person name="Grigoriev I.V."/>
            <person name="Lynch M."/>
            <person name="Boore J.L."/>
        </authorList>
    </citation>
    <scope>NUCLEOTIDE SEQUENCE [LARGE SCALE GENOMIC DNA]</scope>
</reference>
<dbReference type="Gene3D" id="1.10.246.20">
    <property type="entry name" value="Coactivator CBP, KIX domain"/>
    <property type="match status" value="1"/>
</dbReference>
<proteinExistence type="predicted"/>
<dbReference type="GO" id="GO:0006355">
    <property type="term" value="P:regulation of DNA-templated transcription"/>
    <property type="evidence" value="ECO:0007669"/>
    <property type="project" value="InterPro"/>
</dbReference>
<dbReference type="Pfam" id="PF02172">
    <property type="entry name" value="KIX"/>
    <property type="match status" value="1"/>
</dbReference>
<dbReference type="AlphaFoldDB" id="E9GDT2"/>
<name>E9GDT2_DAPPU</name>
<feature type="domain" description="KIX" evidence="2">
    <location>
        <begin position="101"/>
        <end position="170"/>
    </location>
</feature>
<evidence type="ECO:0000256" key="1">
    <source>
        <dbReference type="ARBA" id="ARBA00023242"/>
    </source>
</evidence>
<dbReference type="SUPFAM" id="SSF47040">
    <property type="entry name" value="Kix domain of CBP (creb binding protein)"/>
    <property type="match status" value="1"/>
</dbReference>
<evidence type="ECO:0000313" key="4">
    <source>
        <dbReference type="Proteomes" id="UP000000305"/>
    </source>
</evidence>
<dbReference type="STRING" id="6669.E9GDT2"/>
<organism evidence="3 4">
    <name type="scientific">Daphnia pulex</name>
    <name type="common">Water flea</name>
    <dbReference type="NCBI Taxonomy" id="6669"/>
    <lineage>
        <taxon>Eukaryota</taxon>
        <taxon>Metazoa</taxon>
        <taxon>Ecdysozoa</taxon>
        <taxon>Arthropoda</taxon>
        <taxon>Crustacea</taxon>
        <taxon>Branchiopoda</taxon>
        <taxon>Diplostraca</taxon>
        <taxon>Cladocera</taxon>
        <taxon>Anomopoda</taxon>
        <taxon>Daphniidae</taxon>
        <taxon>Daphnia</taxon>
    </lineage>
</organism>
<evidence type="ECO:0000259" key="2">
    <source>
        <dbReference type="Pfam" id="PF02172"/>
    </source>
</evidence>
<sequence length="447" mass="50041">MPLLPQQQRSMIHMKNALIAGINLSSKFNAPGQPSGIEVGQPIFGSSVTNRGPPQNTALQSWKQDIQLAPACSLLMDTVGSTTPLPPQPIQITADSSVQPSKEWQQSLDTELRSHSRHKIALAIAPTPDVYAKLLEHHDIVGFVVKLESDMYDISDSLSEYCKLADTIMFYFKEIPYETYLQHKQAKLTLSHALTMPLQQFTSTPLSHDPSSDDPIPPQQQQIIPLSKVMKQLDENNPSYAWQHVPLSSTALQSQAKGIDLTTACPMSPQNMSQCWHQRQQFTSVPGFDTQLSGPTPYCDFTTDPFCKNLLPCHDIADPIQPHFTQTNFQSFQEQQSEPSSNNPVLRSNVPWIEESEQEQFGTVPRSGMMLLHSVSCSPEGIVQMPNELIQQLQQIFDMVPLSLDRCIELLYQSLPGWSQINVRNNPVNSRLPFSRANVNLNVSQQQ</sequence>
<keyword evidence="1" id="KW-0539">Nucleus</keyword>
<dbReference type="HOGENOM" id="CLU_612902_0_0_1"/>
<evidence type="ECO:0000313" key="3">
    <source>
        <dbReference type="EMBL" id="EFX82137.1"/>
    </source>
</evidence>
<keyword evidence="4" id="KW-1185">Reference proteome</keyword>
<dbReference type="EMBL" id="GL732540">
    <property type="protein sequence ID" value="EFX82137.1"/>
    <property type="molecule type" value="Genomic_DNA"/>
</dbReference>